<evidence type="ECO:0000313" key="1">
    <source>
        <dbReference type="EMBL" id="CAB5507508.1"/>
    </source>
</evidence>
<gene>
    <name evidence="1" type="ORF">AZO1586R_2420</name>
</gene>
<keyword evidence="2" id="KW-1185">Reference proteome</keyword>
<dbReference type="EMBL" id="CAESAP020000392">
    <property type="protein sequence ID" value="CAB5507508.1"/>
    <property type="molecule type" value="Genomic_DNA"/>
</dbReference>
<protein>
    <submittedName>
        <fullName evidence="1">Uncharacterized protein</fullName>
    </submittedName>
</protein>
<proteinExistence type="predicted"/>
<comment type="caution">
    <text evidence="1">The sequence shown here is derived from an EMBL/GenBank/DDBJ whole genome shotgun (WGS) entry which is preliminary data.</text>
</comment>
<organism evidence="1 2">
    <name type="scientific">Bathymodiolus azoricus thioautotrophic gill symbiont</name>
    <dbReference type="NCBI Taxonomy" id="235205"/>
    <lineage>
        <taxon>Bacteria</taxon>
        <taxon>Pseudomonadati</taxon>
        <taxon>Pseudomonadota</taxon>
        <taxon>Gammaproteobacteria</taxon>
        <taxon>sulfur-oxidizing symbionts</taxon>
    </lineage>
</organism>
<evidence type="ECO:0000313" key="2">
    <source>
        <dbReference type="Proteomes" id="UP000635628"/>
    </source>
</evidence>
<feature type="non-terminal residue" evidence="1">
    <location>
        <position position="291"/>
    </location>
</feature>
<accession>A0ACA8ZTD7</accession>
<reference evidence="1" key="1">
    <citation type="submission" date="2020-05" db="EMBL/GenBank/DDBJ databases">
        <authorList>
            <person name="Petersen J."/>
            <person name="Sayavedra L."/>
        </authorList>
    </citation>
    <scope>NUCLEOTIDE SEQUENCE</scope>
    <source>
        <strain evidence="1">B azoricus SOX Menez Gwen</strain>
    </source>
</reference>
<feature type="non-terminal residue" evidence="1">
    <location>
        <position position="1"/>
    </location>
</feature>
<sequence length="291" mass="31550">NNNIHVVGVDIQADNSISGNAKDINIQNANNTDTNYSKHKKIEVSLADVLGNIVKNPLILKKESDGKVSFTLATATIDKETKHSTQSTVQRSNINAGAAGIRLTANDKQLGKQSGNQANKQAVRQTNKQSGKQTNNQSTNQANNNPTNQVQGNITLTGVNLSATDGDINLTANNNVNIKAALETTTTNSSELHGKADIKFVVKNEYVQIKPAIEAVKDAKQNLSKAKDAYSEYKQDLVQQQAQLQALKDQLQADTGYIEQIDIDEMSELVNDLQADKKYYQANIALATSSL</sequence>
<name>A0ACA8ZTD7_9GAMM</name>
<dbReference type="Proteomes" id="UP000635628">
    <property type="component" value="Unassembled WGS sequence"/>
</dbReference>